<keyword evidence="3" id="KW-0653">Protein transport</keyword>
<keyword evidence="6" id="KW-0496">Mitochondrion</keyword>
<dbReference type="EMBL" id="JACEFF010000228">
    <property type="protein sequence ID" value="KAH9641534.1"/>
    <property type="molecule type" value="Genomic_DNA"/>
</dbReference>
<evidence type="ECO:0000256" key="9">
    <source>
        <dbReference type="SAM" id="MobiDB-lite"/>
    </source>
</evidence>
<keyword evidence="7" id="KW-1015">Disulfide bond</keyword>
<evidence type="ECO:0000256" key="8">
    <source>
        <dbReference type="ARBA" id="ARBA00023284"/>
    </source>
</evidence>
<dbReference type="PANTHER" id="PTHR21622:SF0">
    <property type="entry name" value="COILED-COIL-HELIX-COILED-COIL-HELIX DOMAIN CONTAINING 4"/>
    <property type="match status" value="1"/>
</dbReference>
<evidence type="ECO:0000256" key="7">
    <source>
        <dbReference type="ARBA" id="ARBA00023157"/>
    </source>
</evidence>
<comment type="subcellular location">
    <subcellularLocation>
        <location evidence="1">Mitochondrion</location>
    </subcellularLocation>
</comment>
<dbReference type="PANTHER" id="PTHR21622">
    <property type="entry name" value="COILED-COIL-HELIX-COILED-COIL-HELIX DOMAIN CONTAINING 4"/>
    <property type="match status" value="1"/>
</dbReference>
<dbReference type="Proteomes" id="UP000814243">
    <property type="component" value="Unassembled WGS sequence"/>
</dbReference>
<evidence type="ECO:0000313" key="10">
    <source>
        <dbReference type="EMBL" id="KAH9641534.1"/>
    </source>
</evidence>
<dbReference type="Gene3D" id="1.10.287.2900">
    <property type="match status" value="1"/>
</dbReference>
<evidence type="ECO:0000256" key="3">
    <source>
        <dbReference type="ARBA" id="ARBA00022927"/>
    </source>
</evidence>
<dbReference type="AlphaFoldDB" id="A0A922MRH2"/>
<evidence type="ECO:0008006" key="12">
    <source>
        <dbReference type="Google" id="ProtNLM"/>
    </source>
</evidence>
<sequence>MSTRSVLSSGLDGKDVVIVASREELATPSKVSLPEPEPTPGLILADGSINWGCPCLGGMATGPCGSQFREAFSCFHYSHCWNAHAKLECYSDADPKGSDCYEKFSVMQECMSHYPELYGKDDDDELAAAMDSASAPDAPSAEDKPQQAAVGAAGDAR</sequence>
<feature type="compositionally biased region" description="Low complexity" evidence="9">
    <location>
        <begin position="127"/>
        <end position="139"/>
    </location>
</feature>
<protein>
    <recommendedName>
        <fullName evidence="12">Mitochondrial intermembrane space import and assembly protein 40</fullName>
    </recommendedName>
</protein>
<feature type="region of interest" description="Disordered" evidence="9">
    <location>
        <begin position="122"/>
        <end position="157"/>
    </location>
</feature>
<comment type="caution">
    <text evidence="10">The sequence shown here is derived from an EMBL/GenBank/DDBJ whole genome shotgun (WGS) entry which is preliminary data.</text>
</comment>
<keyword evidence="5" id="KW-0811">Translocation</keyword>
<evidence type="ECO:0000256" key="2">
    <source>
        <dbReference type="ARBA" id="ARBA00022448"/>
    </source>
</evidence>
<evidence type="ECO:0000256" key="1">
    <source>
        <dbReference type="ARBA" id="ARBA00004173"/>
    </source>
</evidence>
<name>A0A922MRH2_SPOEX</name>
<gene>
    <name evidence="10" type="ORF">HF086_011426</name>
</gene>
<keyword evidence="4" id="KW-0560">Oxidoreductase</keyword>
<proteinExistence type="predicted"/>
<evidence type="ECO:0000256" key="4">
    <source>
        <dbReference type="ARBA" id="ARBA00023002"/>
    </source>
</evidence>
<dbReference type="GO" id="GO:0045041">
    <property type="term" value="P:protein import into mitochondrial intermembrane space"/>
    <property type="evidence" value="ECO:0007669"/>
    <property type="project" value="InterPro"/>
</dbReference>
<dbReference type="InterPro" id="IPR039289">
    <property type="entry name" value="CHCHD4"/>
</dbReference>
<dbReference type="GO" id="GO:0015035">
    <property type="term" value="F:protein-disulfide reductase activity"/>
    <property type="evidence" value="ECO:0007669"/>
    <property type="project" value="InterPro"/>
</dbReference>
<evidence type="ECO:0000256" key="5">
    <source>
        <dbReference type="ARBA" id="ARBA00023010"/>
    </source>
</evidence>
<dbReference type="GO" id="GO:0005758">
    <property type="term" value="C:mitochondrial intermembrane space"/>
    <property type="evidence" value="ECO:0007669"/>
    <property type="project" value="TreeGrafter"/>
</dbReference>
<keyword evidence="2" id="KW-0813">Transport</keyword>
<accession>A0A922MRH2</accession>
<organism evidence="10 11">
    <name type="scientific">Spodoptera exigua</name>
    <name type="common">Beet armyworm</name>
    <name type="synonym">Noctua fulgens</name>
    <dbReference type="NCBI Taxonomy" id="7107"/>
    <lineage>
        <taxon>Eukaryota</taxon>
        <taxon>Metazoa</taxon>
        <taxon>Ecdysozoa</taxon>
        <taxon>Arthropoda</taxon>
        <taxon>Hexapoda</taxon>
        <taxon>Insecta</taxon>
        <taxon>Pterygota</taxon>
        <taxon>Neoptera</taxon>
        <taxon>Endopterygota</taxon>
        <taxon>Lepidoptera</taxon>
        <taxon>Glossata</taxon>
        <taxon>Ditrysia</taxon>
        <taxon>Noctuoidea</taxon>
        <taxon>Noctuidae</taxon>
        <taxon>Amphipyrinae</taxon>
        <taxon>Spodoptera</taxon>
    </lineage>
</organism>
<reference evidence="10" key="1">
    <citation type="journal article" date="2021" name="G3 (Bethesda)">
        <title>Genome and transcriptome analysis of the beet armyworm Spodoptera exigua reveals targets for pest control. .</title>
        <authorList>
            <person name="Simon S."/>
            <person name="Breeschoten T."/>
            <person name="Jansen H.J."/>
            <person name="Dirks R.P."/>
            <person name="Schranz M.E."/>
            <person name="Ros V.I.D."/>
        </authorList>
    </citation>
    <scope>NUCLEOTIDE SEQUENCE</scope>
    <source>
        <strain evidence="10">TB_SE_WUR_2020</strain>
    </source>
</reference>
<evidence type="ECO:0000313" key="11">
    <source>
        <dbReference type="Proteomes" id="UP000814243"/>
    </source>
</evidence>
<evidence type="ECO:0000256" key="6">
    <source>
        <dbReference type="ARBA" id="ARBA00023128"/>
    </source>
</evidence>
<keyword evidence="8" id="KW-0676">Redox-active center</keyword>